<keyword evidence="3" id="KW-0813">Transport</keyword>
<dbReference type="Pfam" id="PF25876">
    <property type="entry name" value="HH_MFP_RND"/>
    <property type="match status" value="1"/>
</dbReference>
<feature type="domain" description="Multidrug resistance protein MdtA-like C-terminal permuted SH3" evidence="8">
    <location>
        <begin position="335"/>
        <end position="380"/>
    </location>
</feature>
<dbReference type="InterPro" id="IPR058627">
    <property type="entry name" value="MdtA-like_C"/>
</dbReference>
<dbReference type="Gene3D" id="2.40.50.100">
    <property type="match status" value="1"/>
</dbReference>
<dbReference type="InterPro" id="IPR058625">
    <property type="entry name" value="MdtA-like_BSH"/>
</dbReference>
<keyword evidence="4" id="KW-0812">Transmembrane</keyword>
<dbReference type="Gene3D" id="2.40.30.170">
    <property type="match status" value="1"/>
</dbReference>
<dbReference type="InterPro" id="IPR058792">
    <property type="entry name" value="Beta-barrel_RND_2"/>
</dbReference>
<dbReference type="PANTHER" id="PTHR30469">
    <property type="entry name" value="MULTIDRUG RESISTANCE PROTEIN MDTA"/>
    <property type="match status" value="1"/>
</dbReference>
<dbReference type="RefSeq" id="WP_128767347.1">
    <property type="nucleotide sequence ID" value="NZ_RXOC01000001.1"/>
</dbReference>
<evidence type="ECO:0000259" key="7">
    <source>
        <dbReference type="Pfam" id="PF25954"/>
    </source>
</evidence>
<evidence type="ECO:0000256" key="4">
    <source>
        <dbReference type="SAM" id="Phobius"/>
    </source>
</evidence>
<dbReference type="SUPFAM" id="SSF111369">
    <property type="entry name" value="HlyD-like secretion proteins"/>
    <property type="match status" value="1"/>
</dbReference>
<evidence type="ECO:0000256" key="3">
    <source>
        <dbReference type="ARBA" id="ARBA00022448"/>
    </source>
</evidence>
<evidence type="ECO:0000256" key="2">
    <source>
        <dbReference type="ARBA" id="ARBA00009477"/>
    </source>
</evidence>
<dbReference type="Proteomes" id="UP000290848">
    <property type="component" value="Unassembled WGS sequence"/>
</dbReference>
<evidence type="ECO:0000313" key="9">
    <source>
        <dbReference type="EMBL" id="RXF72163.1"/>
    </source>
</evidence>
<sequence length="405" mass="44186">MKKSKKIIFLILGLVFIVVLWLLFFRKKEQVIAFETEKPQRGSISESVTATGTIQPVDTTSVGSRVSGTIEELHADYNSSVKKGELLAVLDPSLMQATVDQFKASLAEAKSNQVYQESNFNRQKQLYQTGSVSRAEYELALNSYNNAKAGVRNIQAQLYSAQRNLSFTKIYAPVDGVILNRTVSVGQTVAASFNTPTLFTIAKDITKMQVQAKVDEADIGNVQKGQRATFTVDAYLKDLFEGTVEEIRLSPVVSSNVVTYTTIINAPNENKKLKPGMTANITIYTKESRNALLIPAKALKYSPDSSLGRQYVVVPLKHSYPHPGGKSGEASQTTTHDNEGYVWILDANKIVQKKVSTGLNNNTQVEVLNGLNANDVLITGMQSGVTAATGAASSPFMPKPPGRKK</sequence>
<dbReference type="InterPro" id="IPR058624">
    <property type="entry name" value="MdtA-like_HH"/>
</dbReference>
<accession>A0A4Q0MG07</accession>
<dbReference type="Gene3D" id="6.20.50.140">
    <property type="match status" value="1"/>
</dbReference>
<evidence type="ECO:0000259" key="6">
    <source>
        <dbReference type="Pfam" id="PF25917"/>
    </source>
</evidence>
<evidence type="ECO:0000256" key="1">
    <source>
        <dbReference type="ARBA" id="ARBA00004196"/>
    </source>
</evidence>
<dbReference type="AlphaFoldDB" id="A0A4Q0MG07"/>
<dbReference type="Pfam" id="PF25967">
    <property type="entry name" value="RND-MFP_C"/>
    <property type="match status" value="1"/>
</dbReference>
<reference evidence="9 10" key="1">
    <citation type="submission" date="2018-12" db="EMBL/GenBank/DDBJ databases">
        <title>The Draft Genome Sequence of the Soil Bacterium Pedobacter tournemirensis R1.</title>
        <authorList>
            <person name="He J."/>
        </authorList>
    </citation>
    <scope>NUCLEOTIDE SEQUENCE [LARGE SCALE GENOMIC DNA]</scope>
    <source>
        <strain evidence="9 10">R1</strain>
    </source>
</reference>
<feature type="domain" description="Multidrug resistance protein MdtA-like alpha-helical hairpin" evidence="5">
    <location>
        <begin position="99"/>
        <end position="168"/>
    </location>
</feature>
<dbReference type="EMBL" id="RXOC01000001">
    <property type="protein sequence ID" value="RXF72163.1"/>
    <property type="molecule type" value="Genomic_DNA"/>
</dbReference>
<comment type="caution">
    <text evidence="9">The sequence shown here is derived from an EMBL/GenBank/DDBJ whole genome shotgun (WGS) entry which is preliminary data.</text>
</comment>
<name>A0A4Q0MG07_9SPHI</name>
<feature type="domain" description="Multidrug resistance protein MdtA-like barrel-sandwich hybrid" evidence="6">
    <location>
        <begin position="59"/>
        <end position="197"/>
    </location>
</feature>
<dbReference type="InterPro" id="IPR006143">
    <property type="entry name" value="RND_pump_MFP"/>
</dbReference>
<proteinExistence type="inferred from homology"/>
<gene>
    <name evidence="9" type="ORF">EKH83_00075</name>
</gene>
<evidence type="ECO:0000313" key="10">
    <source>
        <dbReference type="Proteomes" id="UP000290848"/>
    </source>
</evidence>
<dbReference type="Pfam" id="PF25954">
    <property type="entry name" value="Beta-barrel_RND_2"/>
    <property type="match status" value="1"/>
</dbReference>
<dbReference type="Pfam" id="PF25917">
    <property type="entry name" value="BSH_RND"/>
    <property type="match status" value="1"/>
</dbReference>
<keyword evidence="4" id="KW-1133">Transmembrane helix</keyword>
<organism evidence="9 10">
    <name type="scientific">Arcticibacter tournemirensis</name>
    <dbReference type="NCBI Taxonomy" id="699437"/>
    <lineage>
        <taxon>Bacteria</taxon>
        <taxon>Pseudomonadati</taxon>
        <taxon>Bacteroidota</taxon>
        <taxon>Sphingobacteriia</taxon>
        <taxon>Sphingobacteriales</taxon>
        <taxon>Sphingobacteriaceae</taxon>
        <taxon>Arcticibacter</taxon>
    </lineage>
</organism>
<dbReference type="GO" id="GO:1990281">
    <property type="term" value="C:efflux pump complex"/>
    <property type="evidence" value="ECO:0007669"/>
    <property type="project" value="TreeGrafter"/>
</dbReference>
<dbReference type="GO" id="GO:0015562">
    <property type="term" value="F:efflux transmembrane transporter activity"/>
    <property type="evidence" value="ECO:0007669"/>
    <property type="project" value="TreeGrafter"/>
</dbReference>
<dbReference type="NCBIfam" id="TIGR01730">
    <property type="entry name" value="RND_mfp"/>
    <property type="match status" value="1"/>
</dbReference>
<dbReference type="Gene3D" id="1.10.287.470">
    <property type="entry name" value="Helix hairpin bin"/>
    <property type="match status" value="1"/>
</dbReference>
<feature type="domain" description="CusB-like beta-barrel" evidence="7">
    <location>
        <begin position="210"/>
        <end position="285"/>
    </location>
</feature>
<evidence type="ECO:0000259" key="8">
    <source>
        <dbReference type="Pfam" id="PF25967"/>
    </source>
</evidence>
<protein>
    <submittedName>
        <fullName evidence="9">Efflux RND transporter periplasmic adaptor subunit</fullName>
    </submittedName>
</protein>
<dbReference type="PANTHER" id="PTHR30469:SF33">
    <property type="entry name" value="SLR1207 PROTEIN"/>
    <property type="match status" value="1"/>
</dbReference>
<keyword evidence="4" id="KW-0472">Membrane</keyword>
<evidence type="ECO:0000259" key="5">
    <source>
        <dbReference type="Pfam" id="PF25876"/>
    </source>
</evidence>
<feature type="transmembrane region" description="Helical" evidence="4">
    <location>
        <begin position="7"/>
        <end position="25"/>
    </location>
</feature>
<comment type="similarity">
    <text evidence="2">Belongs to the membrane fusion protein (MFP) (TC 8.A.1) family.</text>
</comment>
<comment type="subcellular location">
    <subcellularLocation>
        <location evidence="1">Cell envelope</location>
    </subcellularLocation>
</comment>